<dbReference type="EMBL" id="CP109965">
    <property type="protein sequence ID" value="WAJ69131.1"/>
    <property type="molecule type" value="Genomic_DNA"/>
</dbReference>
<organism evidence="3 4">
    <name type="scientific">Catenovulum adriaticum</name>
    <dbReference type="NCBI Taxonomy" id="2984846"/>
    <lineage>
        <taxon>Bacteria</taxon>
        <taxon>Pseudomonadati</taxon>
        <taxon>Pseudomonadota</taxon>
        <taxon>Gammaproteobacteria</taxon>
        <taxon>Alteromonadales</taxon>
        <taxon>Alteromonadaceae</taxon>
        <taxon>Catenovulum</taxon>
    </lineage>
</organism>
<feature type="domain" description="AAA+ ATPase" evidence="2">
    <location>
        <begin position="42"/>
        <end position="196"/>
    </location>
</feature>
<dbReference type="SUPFAM" id="SSF52540">
    <property type="entry name" value="P-loop containing nucleoside triphosphate hydrolases"/>
    <property type="match status" value="1"/>
</dbReference>
<gene>
    <name evidence="3" type="ORF">OLW01_07995</name>
</gene>
<reference evidence="3" key="1">
    <citation type="submission" date="2022-10" db="EMBL/GenBank/DDBJ databases">
        <title>Catenovulum adriacola sp. nov. isolated in the Harbour of Susak.</title>
        <authorList>
            <person name="Schoch T."/>
            <person name="Reich S.J."/>
            <person name="Stoeferle S."/>
            <person name="Flaiz M."/>
            <person name="Kazda M."/>
            <person name="Riedel C.U."/>
            <person name="Duerre P."/>
        </authorList>
    </citation>
    <scope>NUCLEOTIDE SEQUENCE</scope>
    <source>
        <strain evidence="3">TS8</strain>
    </source>
</reference>
<evidence type="ECO:0000313" key="3">
    <source>
        <dbReference type="EMBL" id="WAJ69131.1"/>
    </source>
</evidence>
<name>A0ABY7ALD4_9ALTE</name>
<dbReference type="InterPro" id="IPR003593">
    <property type="entry name" value="AAA+_ATPase"/>
</dbReference>
<evidence type="ECO:0000256" key="1">
    <source>
        <dbReference type="SAM" id="Phobius"/>
    </source>
</evidence>
<dbReference type="Gene3D" id="3.40.50.300">
    <property type="entry name" value="P-loop containing nucleotide triphosphate hydrolases"/>
    <property type="match status" value="1"/>
</dbReference>
<dbReference type="Pfam" id="PF13401">
    <property type="entry name" value="AAA_22"/>
    <property type="match status" value="1"/>
</dbReference>
<dbReference type="Gene3D" id="3.90.70.10">
    <property type="entry name" value="Cysteine proteinases"/>
    <property type="match status" value="1"/>
</dbReference>
<dbReference type="RefSeq" id="WP_268073323.1">
    <property type="nucleotide sequence ID" value="NZ_CP109965.1"/>
</dbReference>
<accession>A0ABY7ALD4</accession>
<dbReference type="PANTHER" id="PTHR35894">
    <property type="entry name" value="GENERAL SECRETION PATHWAY PROTEIN A-RELATED"/>
    <property type="match status" value="1"/>
</dbReference>
<dbReference type="CDD" id="cd00009">
    <property type="entry name" value="AAA"/>
    <property type="match status" value="1"/>
</dbReference>
<sequence length="543" mass="61211">MYQSFFGLKDIPFSIAPNPDYLYMSERHKEALAHLSFGLHETGGFVLLTGEVGTGKTTVSRCLLAQIPEQTQVAFILNPTLTEHELLATICDEFKIPYNKTQSSIKDLTDAIKAYLLDNHQSGKSALLIIDEAQHLKAQVLEQLRLLTNLETNTKKLLQVILIGQPELQALLKRQELRQLAQRITARYHLLPLNQSQVSSYINHRLQVAGCQQALFTKTAVKRIHQISQGIPRVINLLCDRALMGAYVKQQDRVDVKVVEQAATEALDYEFKKVGLTEYKKPGLILAGIFVMATLGAAYLFLFADHSSPVAIPKKDGQEVQITLPENAKPKQINLPAQSVLTSLTAENEHLVQAFSRLAQLWHLPENQAWQSPCVDVVDYDLACYQFSGSFNQLTNLNTPALLEFYQSDGQVFYGVLTVLNDQFIVRFSNETLTLELDWLEQAWRGKALLLWHPPANLSLEQTVLKIDSNSKLTQLQWLDNQLSVLLAKPRKKVERFDTQLQAKLNQFQNKHKLALTPFADTQTLILIQQLTSATAPKLHEGK</sequence>
<dbReference type="InterPro" id="IPR027417">
    <property type="entry name" value="P-loop_NTPase"/>
</dbReference>
<keyword evidence="4" id="KW-1185">Reference proteome</keyword>
<proteinExistence type="predicted"/>
<evidence type="ECO:0000259" key="2">
    <source>
        <dbReference type="SMART" id="SM00382"/>
    </source>
</evidence>
<dbReference type="InterPro" id="IPR052026">
    <property type="entry name" value="ExeA_AAA_ATPase_DNA-bind"/>
</dbReference>
<keyword evidence="1" id="KW-1133">Transmembrane helix</keyword>
<keyword evidence="1" id="KW-0472">Membrane</keyword>
<dbReference type="Proteomes" id="UP001163726">
    <property type="component" value="Chromosome"/>
</dbReference>
<evidence type="ECO:0000313" key="4">
    <source>
        <dbReference type="Proteomes" id="UP001163726"/>
    </source>
</evidence>
<dbReference type="SMART" id="SM00382">
    <property type="entry name" value="AAA"/>
    <property type="match status" value="1"/>
</dbReference>
<dbReference type="InterPro" id="IPR049945">
    <property type="entry name" value="AAA_22"/>
</dbReference>
<feature type="transmembrane region" description="Helical" evidence="1">
    <location>
        <begin position="283"/>
        <end position="304"/>
    </location>
</feature>
<protein>
    <submittedName>
        <fullName evidence="3">AAA family ATPase</fullName>
    </submittedName>
</protein>
<keyword evidence="1" id="KW-0812">Transmembrane</keyword>
<dbReference type="PANTHER" id="PTHR35894:SF1">
    <property type="entry name" value="PHOSPHORIBULOKINASE _ URIDINE KINASE FAMILY"/>
    <property type="match status" value="1"/>
</dbReference>